<protein>
    <submittedName>
        <fullName evidence="2">Uncharacterized protein</fullName>
    </submittedName>
</protein>
<organism evidence="2 3">
    <name type="scientific">Austropuccinia psidii MF-1</name>
    <dbReference type="NCBI Taxonomy" id="1389203"/>
    <lineage>
        <taxon>Eukaryota</taxon>
        <taxon>Fungi</taxon>
        <taxon>Dikarya</taxon>
        <taxon>Basidiomycota</taxon>
        <taxon>Pucciniomycotina</taxon>
        <taxon>Pucciniomycetes</taxon>
        <taxon>Pucciniales</taxon>
        <taxon>Sphaerophragmiaceae</taxon>
        <taxon>Austropuccinia</taxon>
    </lineage>
</organism>
<reference evidence="2" key="1">
    <citation type="submission" date="2021-03" db="EMBL/GenBank/DDBJ databases">
        <title>Draft genome sequence of rust myrtle Austropuccinia psidii MF-1, a brazilian biotype.</title>
        <authorList>
            <person name="Quecine M.C."/>
            <person name="Pachon D.M.R."/>
            <person name="Bonatelli M.L."/>
            <person name="Correr F.H."/>
            <person name="Franceschini L.M."/>
            <person name="Leite T.F."/>
            <person name="Margarido G.R.A."/>
            <person name="Almeida C.A."/>
            <person name="Ferrarezi J.A."/>
            <person name="Labate C.A."/>
        </authorList>
    </citation>
    <scope>NUCLEOTIDE SEQUENCE</scope>
    <source>
        <strain evidence="2">MF-1</strain>
    </source>
</reference>
<evidence type="ECO:0000313" key="3">
    <source>
        <dbReference type="Proteomes" id="UP000765509"/>
    </source>
</evidence>
<gene>
    <name evidence="2" type="ORF">O181_127095</name>
</gene>
<proteinExistence type="predicted"/>
<dbReference type="Proteomes" id="UP000765509">
    <property type="component" value="Unassembled WGS sequence"/>
</dbReference>
<sequence>MVSIEFLAILGWMELGTKYGSGGPTCGLGLTWPHWIQAKRGLNGLRTAAYRPWAMDYGPRDVEAVGGLNGPNHHNKRGWGKRGHRPLED</sequence>
<feature type="compositionally biased region" description="Basic residues" evidence="1">
    <location>
        <begin position="73"/>
        <end position="89"/>
    </location>
</feature>
<evidence type="ECO:0000313" key="2">
    <source>
        <dbReference type="EMBL" id="MBW0587380.1"/>
    </source>
</evidence>
<dbReference type="EMBL" id="AVOT02126891">
    <property type="protein sequence ID" value="MBW0587380.1"/>
    <property type="molecule type" value="Genomic_DNA"/>
</dbReference>
<feature type="region of interest" description="Disordered" evidence="1">
    <location>
        <begin position="64"/>
        <end position="89"/>
    </location>
</feature>
<accession>A0A9Q3KXT2</accession>
<comment type="caution">
    <text evidence="2">The sequence shown here is derived from an EMBL/GenBank/DDBJ whole genome shotgun (WGS) entry which is preliminary data.</text>
</comment>
<dbReference type="AlphaFoldDB" id="A0A9Q3KXT2"/>
<name>A0A9Q3KXT2_9BASI</name>
<evidence type="ECO:0000256" key="1">
    <source>
        <dbReference type="SAM" id="MobiDB-lite"/>
    </source>
</evidence>
<keyword evidence="3" id="KW-1185">Reference proteome</keyword>